<dbReference type="Pfam" id="PF03449">
    <property type="entry name" value="GreA_GreB_N"/>
    <property type="match status" value="1"/>
</dbReference>
<evidence type="ECO:0000259" key="6">
    <source>
        <dbReference type="Pfam" id="PF01272"/>
    </source>
</evidence>
<evidence type="ECO:0000259" key="7">
    <source>
        <dbReference type="Pfam" id="PF03449"/>
    </source>
</evidence>
<dbReference type="Pfam" id="PF01272">
    <property type="entry name" value="GreA_GreB"/>
    <property type="match status" value="1"/>
</dbReference>
<dbReference type="InterPro" id="IPR018151">
    <property type="entry name" value="TF_GreA/GreB_CS"/>
</dbReference>
<dbReference type="InterPro" id="IPR001437">
    <property type="entry name" value="Tscrpt_elong_fac_GreA/B_C"/>
</dbReference>
<dbReference type="STRING" id="45071.Lpar_1336"/>
<dbReference type="InterPro" id="IPR023459">
    <property type="entry name" value="Tscrpt_elong_fac_GreA/B_fam"/>
</dbReference>
<sequence length="181" mass="20566">MSKAFTKEDDEYTEPERPDFDLPNIKNYMTPIGFAMLQTELRDLVSNERPAIVKVVSWAASNGDRSENGDYIYGKKRLREIDRRIRYLTKRLESAEIVDPKLQVGLTQVFFGATVHYIIENGESRSVKIVGLDEADINAGKISWVSPLAKTLLKARVGDSRTLRVGDGEYNLTVTNIYYEV</sequence>
<reference evidence="8 9" key="1">
    <citation type="submission" date="2016-02" db="EMBL/GenBank/DDBJ databases">
        <title>Secondary metabolites in Legionella.</title>
        <authorList>
            <person name="Tobias N.J."/>
            <person name="Bode H.B."/>
        </authorList>
    </citation>
    <scope>NUCLEOTIDE SEQUENCE [LARGE SCALE GENOMIC DNA]</scope>
    <source>
        <strain evidence="8 9">DSM 19216</strain>
    </source>
</reference>
<dbReference type="InterPro" id="IPR036953">
    <property type="entry name" value="GreA/GreB_C_sf"/>
</dbReference>
<dbReference type="SUPFAM" id="SSF54534">
    <property type="entry name" value="FKBP-like"/>
    <property type="match status" value="1"/>
</dbReference>
<name>A0A1E5JWK4_9GAMM</name>
<keyword evidence="8" id="KW-0251">Elongation factor</keyword>
<evidence type="ECO:0000256" key="3">
    <source>
        <dbReference type="ARBA" id="ARBA00023163"/>
    </source>
</evidence>
<feature type="region of interest" description="Disordered" evidence="5">
    <location>
        <begin position="1"/>
        <end position="20"/>
    </location>
</feature>
<organism evidence="8 9">
    <name type="scientific">Legionella parisiensis</name>
    <dbReference type="NCBI Taxonomy" id="45071"/>
    <lineage>
        <taxon>Bacteria</taxon>
        <taxon>Pseudomonadati</taxon>
        <taxon>Pseudomonadota</taxon>
        <taxon>Gammaproteobacteria</taxon>
        <taxon>Legionellales</taxon>
        <taxon>Legionellaceae</taxon>
        <taxon>Legionella</taxon>
    </lineage>
</organism>
<dbReference type="InterPro" id="IPR022691">
    <property type="entry name" value="Tscrpt_elong_fac_GreA/B_N"/>
</dbReference>
<comment type="function">
    <text evidence="4">Necessary for efficient RNA polymerase transcription elongation past template-encoded arresting sites. The arresting sites in DNA have the property of trapping a certain fraction of elongating RNA polymerases that pass through, resulting in locked ternary complexes. Cleavage of the nascent transcript by cleavage factors such as GreA or GreB allows the resumption of elongation from the new 3'terminus. GreB releases sequences of up to 9 nucleotides in length.</text>
</comment>
<dbReference type="GO" id="GO:0003677">
    <property type="term" value="F:DNA binding"/>
    <property type="evidence" value="ECO:0007669"/>
    <property type="project" value="UniProtKB-UniRule"/>
</dbReference>
<comment type="caution">
    <text evidence="8">The sequence shown here is derived from an EMBL/GenBank/DDBJ whole genome shotgun (WGS) entry which is preliminary data.</text>
</comment>
<dbReference type="Gene3D" id="1.10.287.180">
    <property type="entry name" value="Transcription elongation factor, GreA/GreB, N-terminal domain"/>
    <property type="match status" value="1"/>
</dbReference>
<dbReference type="InterPro" id="IPR006358">
    <property type="entry name" value="Tscrpt_elong_fac_GreB"/>
</dbReference>
<dbReference type="NCBIfam" id="NF002506">
    <property type="entry name" value="PRK01885.1"/>
    <property type="match status" value="1"/>
</dbReference>
<dbReference type="OrthoDB" id="5511940at2"/>
<dbReference type="FunFam" id="1.10.287.180:FF:000001">
    <property type="entry name" value="Transcription elongation factor GreA"/>
    <property type="match status" value="1"/>
</dbReference>
<dbReference type="GO" id="GO:0006354">
    <property type="term" value="P:DNA-templated transcription elongation"/>
    <property type="evidence" value="ECO:0007669"/>
    <property type="project" value="TreeGrafter"/>
</dbReference>
<feature type="domain" description="Transcription elongation factor GreA/GreB C-terminal" evidence="6">
    <location>
        <begin position="108"/>
        <end position="179"/>
    </location>
</feature>
<comment type="similarity">
    <text evidence="4">Belongs to the GreA/GreB family. GreB subfamily.</text>
</comment>
<proteinExistence type="inferred from homology"/>
<keyword evidence="8" id="KW-0648">Protein biosynthesis</keyword>
<dbReference type="InterPro" id="IPR036805">
    <property type="entry name" value="Tscrpt_elong_fac_GreA/B_N_sf"/>
</dbReference>
<keyword evidence="1 4" id="KW-0805">Transcription regulation</keyword>
<evidence type="ECO:0000313" key="9">
    <source>
        <dbReference type="Proteomes" id="UP000095229"/>
    </source>
</evidence>
<dbReference type="GO" id="GO:0032784">
    <property type="term" value="P:regulation of DNA-templated transcription elongation"/>
    <property type="evidence" value="ECO:0007669"/>
    <property type="project" value="UniProtKB-UniRule"/>
</dbReference>
<dbReference type="PROSITE" id="PS00829">
    <property type="entry name" value="GREAB_1"/>
    <property type="match status" value="1"/>
</dbReference>
<dbReference type="HAMAP" id="MF_00930">
    <property type="entry name" value="GreB"/>
    <property type="match status" value="1"/>
</dbReference>
<dbReference type="AlphaFoldDB" id="A0A1E5JWK4"/>
<accession>A0A1E5JWK4</accession>
<protein>
    <recommendedName>
        <fullName evidence="4">Transcription elongation factor GreB</fullName>
    </recommendedName>
    <alternativeName>
        <fullName evidence="4">Transcript cleavage factor GreB</fullName>
    </alternativeName>
</protein>
<dbReference type="RefSeq" id="WP_058517225.1">
    <property type="nucleotide sequence ID" value="NZ_CAAAIE010000005.1"/>
</dbReference>
<dbReference type="SUPFAM" id="SSF46557">
    <property type="entry name" value="GreA transcript cleavage protein, N-terminal domain"/>
    <property type="match status" value="1"/>
</dbReference>
<dbReference type="PIRSF" id="PIRSF006092">
    <property type="entry name" value="GreA_GreB"/>
    <property type="match status" value="1"/>
</dbReference>
<dbReference type="EMBL" id="LSOG01000004">
    <property type="protein sequence ID" value="OEH48773.1"/>
    <property type="molecule type" value="Genomic_DNA"/>
</dbReference>
<evidence type="ECO:0000313" key="8">
    <source>
        <dbReference type="EMBL" id="OEH48773.1"/>
    </source>
</evidence>
<evidence type="ECO:0000256" key="4">
    <source>
        <dbReference type="HAMAP-Rule" id="MF_00930"/>
    </source>
</evidence>
<dbReference type="HAMAP" id="MF_00105">
    <property type="entry name" value="GreA_GreB"/>
    <property type="match status" value="1"/>
</dbReference>
<dbReference type="PANTHER" id="PTHR30437">
    <property type="entry name" value="TRANSCRIPTION ELONGATION FACTOR GREA"/>
    <property type="match status" value="1"/>
</dbReference>
<evidence type="ECO:0000256" key="5">
    <source>
        <dbReference type="SAM" id="MobiDB-lite"/>
    </source>
</evidence>
<dbReference type="PATRIC" id="fig|45071.6.peg.1438"/>
<dbReference type="Gene3D" id="3.10.50.30">
    <property type="entry name" value="Transcription elongation factor, GreA/GreB, C-terminal domain"/>
    <property type="match status" value="1"/>
</dbReference>
<dbReference type="Proteomes" id="UP000095229">
    <property type="component" value="Unassembled WGS sequence"/>
</dbReference>
<keyword evidence="9" id="KW-1185">Reference proteome</keyword>
<dbReference type="PANTHER" id="PTHR30437:SF6">
    <property type="entry name" value="TRANSCRIPTION ELONGATION FACTOR GREB"/>
    <property type="match status" value="1"/>
</dbReference>
<dbReference type="GO" id="GO:0070063">
    <property type="term" value="F:RNA polymerase binding"/>
    <property type="evidence" value="ECO:0007669"/>
    <property type="project" value="InterPro"/>
</dbReference>
<feature type="domain" description="Transcription elongation factor GreA/GreB N-terminal" evidence="7">
    <location>
        <begin position="27"/>
        <end position="97"/>
    </location>
</feature>
<dbReference type="NCBIfam" id="TIGR01461">
    <property type="entry name" value="greB"/>
    <property type="match status" value="1"/>
</dbReference>
<gene>
    <name evidence="4 8" type="primary">greB</name>
    <name evidence="8" type="ORF">lpari_00173</name>
</gene>
<evidence type="ECO:0000256" key="1">
    <source>
        <dbReference type="ARBA" id="ARBA00023015"/>
    </source>
</evidence>
<keyword evidence="3 4" id="KW-0804">Transcription</keyword>
<dbReference type="InterPro" id="IPR028624">
    <property type="entry name" value="Tscrpt_elong_fac_GreA/B"/>
</dbReference>
<dbReference type="GO" id="GO:0003746">
    <property type="term" value="F:translation elongation factor activity"/>
    <property type="evidence" value="ECO:0007669"/>
    <property type="project" value="UniProtKB-KW"/>
</dbReference>
<evidence type="ECO:0000256" key="2">
    <source>
        <dbReference type="ARBA" id="ARBA00023125"/>
    </source>
</evidence>
<keyword evidence="2 4" id="KW-0238">DNA-binding</keyword>